<dbReference type="InterPro" id="IPR039426">
    <property type="entry name" value="TonB-dep_rcpt-like"/>
</dbReference>
<dbReference type="PROSITE" id="PS52016">
    <property type="entry name" value="TONB_DEPENDENT_REC_3"/>
    <property type="match status" value="1"/>
</dbReference>
<evidence type="ECO:0000256" key="8">
    <source>
        <dbReference type="ARBA" id="ARBA00023077"/>
    </source>
</evidence>
<evidence type="ECO:0000256" key="1">
    <source>
        <dbReference type="ARBA" id="ARBA00004571"/>
    </source>
</evidence>
<keyword evidence="5 11" id="KW-0812">Transmembrane</keyword>
<dbReference type="PANTHER" id="PTHR32552:SF81">
    <property type="entry name" value="TONB-DEPENDENT OUTER MEMBRANE RECEPTOR"/>
    <property type="match status" value="1"/>
</dbReference>
<proteinExistence type="inferred from homology"/>
<sequence length="1010" mass="109597">MKKLLCMLLTCFITFESGTLLAFSNHKMSIIIPPVDVSGTVKDNKGEPLIGVSIKIQGTSTGTLTDAKGVFHLHVADNAVLIFTYTGFKQISVPVNGLTNMNITMEEEATMLKEVVAVGYGVQRKSDVTGSTATVSAKEIAKRPLERVEQALQGTTPGVTVQSNSGQPGAGLSVRIRGANSITGSNEPLYVIDGYIGGSIESISPGDIQSIEVLKDASATAIYGSRGANGVVLVTTKTGHIGKPTVDFSAWFSKAMVPKQLDLMNAYDFARTVNAQFATTGNPPAFNDAQLAGFQSNPGTDWQKEIEQKPWIRNYQVDVNGGSADANYFISFNHLDQPGLIKNQWYNRSTLRANLGLKLNDKMDVKFYITTLLPNSRNTGYAGDITDPFAQASQWDPTVPVKDANGDYILKSQYASNQINPVAQARNQAVDNSTTNVTGTGVFTYNIVKGLTFTSNDTYETQSQVTRILYGPETSLGLVGGDYAQTNNNYYRSYQSSNFFTYKAALGNHAFTVTALYELKNAQSTNDNAQSKNLSTYALGYYNLGLGATQLTTSGYSQDELQSFMGRVNYSYKDKYLLTASVRSDGSSHLTQKYSTFPSVAVGWNVAREEFMQDNKIFSDLKFRASWGKTGNQAVPAYATIAQISSGGPAYYYDGTTPTVTTPLGSPVSTSLKWETTTTTDAGLDASFFKGRLTFTADAYYKKVTNLLYNYQAPFYLGGGNYLRNIGSLENKGIEFAIGGTPVAGHDITWTTNFNISFNRNKVLDMGGLDNVVVNGIGSAQNGVAILKVGKPLGEFYGYQFLGTWKTSEAAQAALYGMKPGDAKYADLNGDHKYSTDDLTEIGNGTPSYTFGFINDVTYGRFTLSFMFQGTHGNQIFSGTIPYTLGGLGDARNATSKTALNIWTPANQTDVPTFSSTSQNFINSSRFVYNASYIKLKNLALNYNIPTGVLEHIKIKKLEVYVSGQNLFTITKYPGYDPEVSNATNALTAGLETGVIPNPRTYTMGLRATL</sequence>
<evidence type="ECO:0000256" key="10">
    <source>
        <dbReference type="ARBA" id="ARBA00023237"/>
    </source>
</evidence>
<evidence type="ECO:0000313" key="15">
    <source>
        <dbReference type="Proteomes" id="UP001216139"/>
    </source>
</evidence>
<dbReference type="PANTHER" id="PTHR32552">
    <property type="entry name" value="FERRICHROME IRON RECEPTOR-RELATED"/>
    <property type="match status" value="1"/>
</dbReference>
<evidence type="ECO:0000256" key="6">
    <source>
        <dbReference type="ARBA" id="ARBA00023004"/>
    </source>
</evidence>
<accession>A0ABY7T1X0</accession>
<dbReference type="InterPro" id="IPR008969">
    <property type="entry name" value="CarboxyPept-like_regulatory"/>
</dbReference>
<evidence type="ECO:0000256" key="4">
    <source>
        <dbReference type="ARBA" id="ARBA00022496"/>
    </source>
</evidence>
<dbReference type="Pfam" id="PF13715">
    <property type="entry name" value="CarbopepD_reg_2"/>
    <property type="match status" value="1"/>
</dbReference>
<dbReference type="Gene3D" id="2.170.130.10">
    <property type="entry name" value="TonB-dependent receptor, plug domain"/>
    <property type="match status" value="1"/>
</dbReference>
<evidence type="ECO:0000256" key="11">
    <source>
        <dbReference type="PROSITE-ProRule" id="PRU01360"/>
    </source>
</evidence>
<dbReference type="EMBL" id="CP117167">
    <property type="protein sequence ID" value="WCT10412.1"/>
    <property type="molecule type" value="Genomic_DNA"/>
</dbReference>
<evidence type="ECO:0000256" key="9">
    <source>
        <dbReference type="ARBA" id="ARBA00023136"/>
    </source>
</evidence>
<evidence type="ECO:0000313" key="14">
    <source>
        <dbReference type="EMBL" id="WCT10412.1"/>
    </source>
</evidence>
<keyword evidence="14" id="KW-0675">Receptor</keyword>
<evidence type="ECO:0000256" key="7">
    <source>
        <dbReference type="ARBA" id="ARBA00023065"/>
    </source>
</evidence>
<feature type="domain" description="TonB-dependent receptor plug" evidence="13">
    <location>
        <begin position="125"/>
        <end position="231"/>
    </location>
</feature>
<comment type="subcellular location">
    <subcellularLocation>
        <location evidence="1 11">Cell outer membrane</location>
        <topology evidence="1 11">Multi-pass membrane protein</topology>
    </subcellularLocation>
</comment>
<keyword evidence="6" id="KW-0408">Iron</keyword>
<reference evidence="14 15" key="1">
    <citation type="submission" date="2023-02" db="EMBL/GenBank/DDBJ databases">
        <title>Genome sequence of Mucilaginibacter jinjuensis strain KACC 16571.</title>
        <authorList>
            <person name="Kim S."/>
            <person name="Heo J."/>
            <person name="Kwon S.-W."/>
        </authorList>
    </citation>
    <scope>NUCLEOTIDE SEQUENCE [LARGE SCALE GENOMIC DNA]</scope>
    <source>
        <strain evidence="14 15">KACC 16571</strain>
    </source>
</reference>
<keyword evidence="3 11" id="KW-1134">Transmembrane beta strand</keyword>
<dbReference type="InterPro" id="IPR012910">
    <property type="entry name" value="Plug_dom"/>
</dbReference>
<dbReference type="InterPro" id="IPR023997">
    <property type="entry name" value="TonB-dep_OMP_SusC/RagA_CS"/>
</dbReference>
<dbReference type="NCBIfam" id="TIGR04056">
    <property type="entry name" value="OMP_RagA_SusC"/>
    <property type="match status" value="1"/>
</dbReference>
<keyword evidence="9 11" id="KW-0472">Membrane</keyword>
<keyword evidence="8" id="KW-0798">TonB box</keyword>
<dbReference type="Gene3D" id="2.40.170.20">
    <property type="entry name" value="TonB-dependent receptor, beta-barrel domain"/>
    <property type="match status" value="1"/>
</dbReference>
<keyword evidence="2 11" id="KW-0813">Transport</keyword>
<keyword evidence="7" id="KW-0406">Ion transport</keyword>
<dbReference type="InterPro" id="IPR023996">
    <property type="entry name" value="TonB-dep_OMP_SusC/RagA"/>
</dbReference>
<dbReference type="NCBIfam" id="TIGR04057">
    <property type="entry name" value="SusC_RagA_signa"/>
    <property type="match status" value="1"/>
</dbReference>
<name>A0ABY7T1X0_9SPHI</name>
<dbReference type="InterPro" id="IPR036942">
    <property type="entry name" value="Beta-barrel_TonB_sf"/>
</dbReference>
<dbReference type="InterPro" id="IPR037066">
    <property type="entry name" value="Plug_dom_sf"/>
</dbReference>
<dbReference type="SUPFAM" id="SSF56935">
    <property type="entry name" value="Porins"/>
    <property type="match status" value="1"/>
</dbReference>
<feature type="chain" id="PRO_5045111597" evidence="12">
    <location>
        <begin position="23"/>
        <end position="1010"/>
    </location>
</feature>
<evidence type="ECO:0000256" key="3">
    <source>
        <dbReference type="ARBA" id="ARBA00022452"/>
    </source>
</evidence>
<organism evidence="14 15">
    <name type="scientific">Mucilaginibacter jinjuensis</name>
    <dbReference type="NCBI Taxonomy" id="1176721"/>
    <lineage>
        <taxon>Bacteria</taxon>
        <taxon>Pseudomonadati</taxon>
        <taxon>Bacteroidota</taxon>
        <taxon>Sphingobacteriia</taxon>
        <taxon>Sphingobacteriales</taxon>
        <taxon>Sphingobacteriaceae</taxon>
        <taxon>Mucilaginibacter</taxon>
    </lineage>
</organism>
<evidence type="ECO:0000256" key="12">
    <source>
        <dbReference type="SAM" id="SignalP"/>
    </source>
</evidence>
<keyword evidence="15" id="KW-1185">Reference proteome</keyword>
<evidence type="ECO:0000256" key="5">
    <source>
        <dbReference type="ARBA" id="ARBA00022692"/>
    </source>
</evidence>
<dbReference type="Proteomes" id="UP001216139">
    <property type="component" value="Chromosome"/>
</dbReference>
<evidence type="ECO:0000256" key="2">
    <source>
        <dbReference type="ARBA" id="ARBA00022448"/>
    </source>
</evidence>
<dbReference type="Gene3D" id="2.60.40.1120">
    <property type="entry name" value="Carboxypeptidase-like, regulatory domain"/>
    <property type="match status" value="1"/>
</dbReference>
<dbReference type="SUPFAM" id="SSF49464">
    <property type="entry name" value="Carboxypeptidase regulatory domain-like"/>
    <property type="match status" value="1"/>
</dbReference>
<evidence type="ECO:0000259" key="13">
    <source>
        <dbReference type="Pfam" id="PF07715"/>
    </source>
</evidence>
<keyword evidence="10 11" id="KW-0998">Cell outer membrane</keyword>
<keyword evidence="4" id="KW-0410">Iron transport</keyword>
<keyword evidence="12" id="KW-0732">Signal</keyword>
<protein>
    <submittedName>
        <fullName evidence="14">TonB-dependent receptor</fullName>
    </submittedName>
</protein>
<gene>
    <name evidence="14" type="ORF">PQO05_16880</name>
</gene>
<dbReference type="RefSeq" id="WP_273628599.1">
    <property type="nucleotide sequence ID" value="NZ_CP117167.1"/>
</dbReference>
<dbReference type="Pfam" id="PF07715">
    <property type="entry name" value="Plug"/>
    <property type="match status" value="1"/>
</dbReference>
<comment type="similarity">
    <text evidence="11">Belongs to the TonB-dependent receptor family.</text>
</comment>
<feature type="signal peptide" evidence="12">
    <location>
        <begin position="1"/>
        <end position="22"/>
    </location>
</feature>